<proteinExistence type="predicted"/>
<reference evidence="7 8" key="1">
    <citation type="submission" date="2023-10" db="EMBL/GenBank/DDBJ databases">
        <title>Draft Genome Sequence of Candida saopaulonensis from a very Premature Infant with Sepsis.</title>
        <authorList>
            <person name="Ning Y."/>
            <person name="Dai R."/>
            <person name="Xiao M."/>
            <person name="Xu Y."/>
            <person name="Yan Q."/>
            <person name="Zhang L."/>
        </authorList>
    </citation>
    <scope>NUCLEOTIDE SEQUENCE [LARGE SCALE GENOMIC DNA]</scope>
    <source>
        <strain evidence="7 8">19XY460</strain>
    </source>
</reference>
<evidence type="ECO:0000313" key="8">
    <source>
        <dbReference type="Proteomes" id="UP001338582"/>
    </source>
</evidence>
<sequence>MTHKISKYKTLSILPSFLSQKFHHTASISSSLIAPPISGVTHLSNYSQMDDYRNASKGMAPTNHIPQKTLTVANKRDKRRQHVAAKLSKLEQTFADDRNNFYRAILVHLQATLASIQLGVNDEYCRKRSEQEELRDYELTRLRLWEEYQVKRVEDEYKEDMAATKENYDMLIRLLKEKFYDKLQRQVKQLKEDKLLLNLVNASLWNGGNNGAYTSASALAAAAASAPSLSLSDRRSLRKRELHSRFLPGEADDLLDTTSTSAAGRASTGGYILALGKRRRHYATRYLSNDELSLGVTSAGGTSHNGSDRHHAGMGSGNDSNLSDKDYDTLNHLIANQEDGGVLEIFANRKSSSVRATTRQKQFVGVQGLKAEELNDDLTLLRNAVSKKG</sequence>
<dbReference type="GeneID" id="88174705"/>
<dbReference type="InterPro" id="IPR013907">
    <property type="entry name" value="Sds3"/>
</dbReference>
<evidence type="ECO:0008006" key="9">
    <source>
        <dbReference type="Google" id="ProtNLM"/>
    </source>
</evidence>
<evidence type="ECO:0000256" key="2">
    <source>
        <dbReference type="ARBA" id="ARBA00022491"/>
    </source>
</evidence>
<evidence type="ECO:0000256" key="1">
    <source>
        <dbReference type="ARBA" id="ARBA00004123"/>
    </source>
</evidence>
<evidence type="ECO:0000256" key="6">
    <source>
        <dbReference type="SAM" id="MobiDB-lite"/>
    </source>
</evidence>
<keyword evidence="2" id="KW-0678">Repressor</keyword>
<evidence type="ECO:0000256" key="5">
    <source>
        <dbReference type="ARBA" id="ARBA00023242"/>
    </source>
</evidence>
<evidence type="ECO:0000256" key="3">
    <source>
        <dbReference type="ARBA" id="ARBA00023015"/>
    </source>
</evidence>
<dbReference type="AlphaFoldDB" id="A0AAX4HD58"/>
<keyword evidence="4" id="KW-0804">Transcription</keyword>
<feature type="region of interest" description="Disordered" evidence="6">
    <location>
        <begin position="298"/>
        <end position="323"/>
    </location>
</feature>
<keyword evidence="3" id="KW-0805">Transcription regulation</keyword>
<dbReference type="PANTHER" id="PTHR21964">
    <property type="entry name" value="BREAST CANCER METASTASIS-SUPPRESSOR 1"/>
    <property type="match status" value="1"/>
</dbReference>
<dbReference type="GO" id="GO:0010468">
    <property type="term" value="P:regulation of gene expression"/>
    <property type="evidence" value="ECO:0007669"/>
    <property type="project" value="UniProtKB-ARBA"/>
</dbReference>
<dbReference type="EMBL" id="CP138897">
    <property type="protein sequence ID" value="WPK26293.1"/>
    <property type="molecule type" value="Genomic_DNA"/>
</dbReference>
<organism evidence="7 8">
    <name type="scientific">Australozyma saopauloensis</name>
    <dbReference type="NCBI Taxonomy" id="291208"/>
    <lineage>
        <taxon>Eukaryota</taxon>
        <taxon>Fungi</taxon>
        <taxon>Dikarya</taxon>
        <taxon>Ascomycota</taxon>
        <taxon>Saccharomycotina</taxon>
        <taxon>Pichiomycetes</taxon>
        <taxon>Metschnikowiaceae</taxon>
        <taxon>Australozyma</taxon>
    </lineage>
</organism>
<dbReference type="Proteomes" id="UP001338582">
    <property type="component" value="Chromosome 4"/>
</dbReference>
<dbReference type="KEGG" id="asau:88174705"/>
<keyword evidence="5" id="KW-0539">Nucleus</keyword>
<evidence type="ECO:0000256" key="4">
    <source>
        <dbReference type="ARBA" id="ARBA00023163"/>
    </source>
</evidence>
<evidence type="ECO:0000313" key="7">
    <source>
        <dbReference type="EMBL" id="WPK26293.1"/>
    </source>
</evidence>
<gene>
    <name evidence="7" type="ORF">PUMCH_003642</name>
</gene>
<name>A0AAX4HD58_9ASCO</name>
<dbReference type="Pfam" id="PF08598">
    <property type="entry name" value="Sds3"/>
    <property type="match status" value="1"/>
</dbReference>
<accession>A0AAX4HD58</accession>
<keyword evidence="8" id="KW-1185">Reference proteome</keyword>
<dbReference type="RefSeq" id="XP_062878674.1">
    <property type="nucleotide sequence ID" value="XM_063022604.1"/>
</dbReference>
<dbReference type="GO" id="GO:0005654">
    <property type="term" value="C:nucleoplasm"/>
    <property type="evidence" value="ECO:0007669"/>
    <property type="project" value="UniProtKB-ARBA"/>
</dbReference>
<dbReference type="SMART" id="SM01401">
    <property type="entry name" value="Sds3"/>
    <property type="match status" value="1"/>
</dbReference>
<comment type="subcellular location">
    <subcellularLocation>
        <location evidence="1">Nucleus</location>
    </subcellularLocation>
</comment>
<protein>
    <recommendedName>
        <fullName evidence="9">Transcriptional regulatory protein SDS3</fullName>
    </recommendedName>
</protein>